<gene>
    <name evidence="10" type="ORF">D623_10017636</name>
</gene>
<dbReference type="PROSITE" id="PS50267">
    <property type="entry name" value="NA_NEUROTRAN_SYMP_3"/>
    <property type="match status" value="1"/>
</dbReference>
<keyword evidence="7" id="KW-0769">Symport</keyword>
<feature type="transmembrane region" description="Helical" evidence="9">
    <location>
        <begin position="190"/>
        <end position="207"/>
    </location>
</feature>
<evidence type="ECO:0000256" key="1">
    <source>
        <dbReference type="ARBA" id="ARBA00004141"/>
    </source>
</evidence>
<feature type="transmembrane region" description="Helical" evidence="9">
    <location>
        <begin position="412"/>
        <end position="435"/>
    </location>
</feature>
<feature type="transmembrane region" description="Helical" evidence="9">
    <location>
        <begin position="145"/>
        <end position="170"/>
    </location>
</feature>
<comment type="subcellular location">
    <subcellularLocation>
        <location evidence="1">Membrane</location>
        <topology evidence="1">Multi-pass membrane protein</topology>
    </subcellularLocation>
</comment>
<proteinExistence type="inferred from homology"/>
<dbReference type="GO" id="GO:0006865">
    <property type="term" value="P:amino acid transport"/>
    <property type="evidence" value="ECO:0007669"/>
    <property type="project" value="TreeGrafter"/>
</dbReference>
<feature type="compositionally biased region" description="Polar residues" evidence="8">
    <location>
        <begin position="613"/>
        <end position="632"/>
    </location>
</feature>
<evidence type="ECO:0000256" key="5">
    <source>
        <dbReference type="ARBA" id="ARBA00023136"/>
    </source>
</evidence>
<feature type="transmembrane region" description="Helical" evidence="9">
    <location>
        <begin position="76"/>
        <end position="93"/>
    </location>
</feature>
<evidence type="ECO:0000313" key="10">
    <source>
        <dbReference type="EMBL" id="EPQ15978.1"/>
    </source>
</evidence>
<evidence type="ECO:0000256" key="2">
    <source>
        <dbReference type="ARBA" id="ARBA00022448"/>
    </source>
</evidence>
<evidence type="ECO:0000256" key="3">
    <source>
        <dbReference type="ARBA" id="ARBA00022692"/>
    </source>
</evidence>
<dbReference type="GO" id="GO:0005886">
    <property type="term" value="C:plasma membrane"/>
    <property type="evidence" value="ECO:0007669"/>
    <property type="project" value="TreeGrafter"/>
</dbReference>
<feature type="transmembrane region" description="Helical" evidence="9">
    <location>
        <begin position="456"/>
        <end position="478"/>
    </location>
</feature>
<feature type="transmembrane region" description="Helical" evidence="9">
    <location>
        <begin position="16"/>
        <end position="33"/>
    </location>
</feature>
<dbReference type="InterPro" id="IPR000175">
    <property type="entry name" value="Na/ntran_symport"/>
</dbReference>
<keyword evidence="3 7" id="KW-0812">Transmembrane</keyword>
<feature type="transmembrane region" description="Helical" evidence="9">
    <location>
        <begin position="214"/>
        <end position="243"/>
    </location>
</feature>
<keyword evidence="4 9" id="KW-1133">Transmembrane helix</keyword>
<feature type="transmembrane region" description="Helical" evidence="9">
    <location>
        <begin position="380"/>
        <end position="400"/>
    </location>
</feature>
<evidence type="ECO:0000256" key="7">
    <source>
        <dbReference type="RuleBase" id="RU003732"/>
    </source>
</evidence>
<comment type="similarity">
    <text evidence="7">Belongs to the sodium:neurotransmitter symporter (SNF) (TC 2.A.22) family.</text>
</comment>
<feature type="transmembrane region" description="Helical" evidence="9">
    <location>
        <begin position="498"/>
        <end position="518"/>
    </location>
</feature>
<sequence length="649" mass="72865">MWRFPYLCHRNGGGDFILLYFLLLFLFGIPLLYMEMVMGQWLRVDSIRIWKHLVPLLGGLGYVSMLAHYVHPQVCIIVSMYNSVIISWSFYYLGNSFYHPLPWTQCPVLNNVTGLSCVRTVPYQYFWYETTLNAPVNIEEGSEHLVLNLTVGTLGTWLLLFIIIITGLKLSMPRSSWTSLDLWHQAGGHVLYSLGLGLGTTINICSYKAGSNNCILVVLVAMANLVTSLVATAIIFTVLGLWITTSGQACVEKSVLLVKGMVKTGVLPKNVNPPPDILLLPPLDYLKWIDSLPEHLKYKVMQASSSCSIEMLSKKFMQGPGLAFPAFSQAISTLPGAPFWAFLFFLVLLLMQLTTLVKIVESIVYPIHNALSTISKQPTLLPVVICLGGFLGSIVFTSRSGSYIMSLLDETLVPLTLFIIAVFQNGTLAWVYGAYRFREEMYSELGRLLWSACPFLWCYVTMPGLLAFLSVCLVHLYRKVPPHYIAWNSSMSQEVEQPYLQSSLGWITFLSVVVLLPIPIYPLQRWWYLQDHVASDPFAKFLSKKSMVPTKPSDWPKYHLAKPSFQESSLVRSSMPRESNPDPEWPPEDVTWSQRTESYSGFSLPFVSSLPSAVSISPPTSKQGSVPSTGVNSERRKTRGESLHTKFAQ</sequence>
<evidence type="ECO:0000256" key="8">
    <source>
        <dbReference type="SAM" id="MobiDB-lite"/>
    </source>
</evidence>
<name>S7PYF1_MYOBR</name>
<dbReference type="SUPFAM" id="SSF161070">
    <property type="entry name" value="SNF-like"/>
    <property type="match status" value="1"/>
</dbReference>
<dbReference type="GO" id="GO:0015293">
    <property type="term" value="F:symporter activity"/>
    <property type="evidence" value="ECO:0007669"/>
    <property type="project" value="UniProtKB-KW"/>
</dbReference>
<evidence type="ECO:0000313" key="11">
    <source>
        <dbReference type="Proteomes" id="UP000052978"/>
    </source>
</evidence>
<keyword evidence="6" id="KW-1015">Disulfide bond</keyword>
<reference evidence="10 11" key="1">
    <citation type="journal article" date="2013" name="Nat. Commun.">
        <title>Genome analysis reveals insights into physiology and longevity of the Brandt's bat Myotis brandtii.</title>
        <authorList>
            <person name="Seim I."/>
            <person name="Fang X."/>
            <person name="Xiong Z."/>
            <person name="Lobanov A.V."/>
            <person name="Huang Z."/>
            <person name="Ma S."/>
            <person name="Feng Y."/>
            <person name="Turanov A.A."/>
            <person name="Zhu Y."/>
            <person name="Lenz T.L."/>
            <person name="Gerashchenko M.V."/>
            <person name="Fan D."/>
            <person name="Hee Yim S."/>
            <person name="Yao X."/>
            <person name="Jordan D."/>
            <person name="Xiong Y."/>
            <person name="Ma Y."/>
            <person name="Lyapunov A.N."/>
            <person name="Chen G."/>
            <person name="Kulakova O.I."/>
            <person name="Sun Y."/>
            <person name="Lee S.G."/>
            <person name="Bronson R.T."/>
            <person name="Moskalev A.A."/>
            <person name="Sunyaev S.R."/>
            <person name="Zhang G."/>
            <person name="Krogh A."/>
            <person name="Wang J."/>
            <person name="Gladyshev V.N."/>
        </authorList>
    </citation>
    <scope>NUCLEOTIDE SEQUENCE [LARGE SCALE GENOMIC DNA]</scope>
</reference>
<dbReference type="PROSITE" id="PS00610">
    <property type="entry name" value="NA_NEUROTRAN_SYMP_1"/>
    <property type="match status" value="1"/>
</dbReference>
<dbReference type="Proteomes" id="UP000052978">
    <property type="component" value="Unassembled WGS sequence"/>
</dbReference>
<evidence type="ECO:0000256" key="4">
    <source>
        <dbReference type="ARBA" id="ARBA00022989"/>
    </source>
</evidence>
<dbReference type="AlphaFoldDB" id="S7PYF1"/>
<dbReference type="Pfam" id="PF00209">
    <property type="entry name" value="SNF"/>
    <property type="match status" value="2"/>
</dbReference>
<dbReference type="PANTHER" id="PTHR11616:SF233">
    <property type="entry name" value="TRANSPORTER"/>
    <property type="match status" value="1"/>
</dbReference>
<dbReference type="InterPro" id="IPR037272">
    <property type="entry name" value="SNS_sf"/>
</dbReference>
<keyword evidence="5 9" id="KW-0472">Membrane</keyword>
<feature type="region of interest" description="Disordered" evidence="8">
    <location>
        <begin position="613"/>
        <end position="649"/>
    </location>
</feature>
<feature type="compositionally biased region" description="Basic and acidic residues" evidence="8">
    <location>
        <begin position="633"/>
        <end position="649"/>
    </location>
</feature>
<dbReference type="PANTHER" id="PTHR11616">
    <property type="entry name" value="SODIUM/CHLORIDE DEPENDENT TRANSPORTER"/>
    <property type="match status" value="1"/>
</dbReference>
<dbReference type="EMBL" id="KE164201">
    <property type="protein sequence ID" value="EPQ15978.1"/>
    <property type="molecule type" value="Genomic_DNA"/>
</dbReference>
<protein>
    <recommendedName>
        <fullName evidence="7">Transporter</fullName>
    </recommendedName>
</protein>
<dbReference type="PRINTS" id="PR00176">
    <property type="entry name" value="NANEUSMPORT"/>
</dbReference>
<keyword evidence="11" id="KW-1185">Reference proteome</keyword>
<organism evidence="10 11">
    <name type="scientific">Myotis brandtii</name>
    <name type="common">Brandt's bat</name>
    <dbReference type="NCBI Taxonomy" id="109478"/>
    <lineage>
        <taxon>Eukaryota</taxon>
        <taxon>Metazoa</taxon>
        <taxon>Chordata</taxon>
        <taxon>Craniata</taxon>
        <taxon>Vertebrata</taxon>
        <taxon>Euteleostomi</taxon>
        <taxon>Mammalia</taxon>
        <taxon>Eutheria</taxon>
        <taxon>Laurasiatheria</taxon>
        <taxon>Chiroptera</taxon>
        <taxon>Yangochiroptera</taxon>
        <taxon>Vespertilionidae</taxon>
        <taxon>Myotis</taxon>
    </lineage>
</organism>
<dbReference type="GO" id="GO:0035725">
    <property type="term" value="P:sodium ion transmembrane transport"/>
    <property type="evidence" value="ECO:0007669"/>
    <property type="project" value="TreeGrafter"/>
</dbReference>
<evidence type="ECO:0000256" key="6">
    <source>
        <dbReference type="PIRSR" id="PIRSR600175-2"/>
    </source>
</evidence>
<feature type="region of interest" description="Disordered" evidence="8">
    <location>
        <begin position="569"/>
        <end position="592"/>
    </location>
</feature>
<feature type="transmembrane region" description="Helical" evidence="9">
    <location>
        <begin position="339"/>
        <end position="360"/>
    </location>
</feature>
<feature type="disulfide bond" evidence="6">
    <location>
        <begin position="106"/>
        <end position="117"/>
    </location>
</feature>
<accession>S7PYF1</accession>
<keyword evidence="2 7" id="KW-0813">Transport</keyword>
<evidence type="ECO:0000256" key="9">
    <source>
        <dbReference type="SAM" id="Phobius"/>
    </source>
</evidence>